<dbReference type="SMART" id="SM00304">
    <property type="entry name" value="HAMP"/>
    <property type="match status" value="1"/>
</dbReference>
<dbReference type="SUPFAM" id="SSF55874">
    <property type="entry name" value="ATPase domain of HSP90 chaperone/DNA topoisomerase II/histidine kinase"/>
    <property type="match status" value="1"/>
</dbReference>
<reference evidence="10" key="1">
    <citation type="submission" date="2023-04" db="EMBL/GenBank/DDBJ databases">
        <title>Comparative genomic analysis of Cohnella hashimotonis sp. nov., isolated from the International Space Station.</title>
        <authorList>
            <person name="Venkateswaran K."/>
            <person name="Simpson A."/>
        </authorList>
    </citation>
    <scope>NUCLEOTIDE SEQUENCE</scope>
    <source>
        <strain evidence="10">F6_2S_P_1</strain>
    </source>
</reference>
<proteinExistence type="predicted"/>
<dbReference type="Proteomes" id="UP001161691">
    <property type="component" value="Unassembled WGS sequence"/>
</dbReference>
<evidence type="ECO:0000259" key="9">
    <source>
        <dbReference type="PROSITE" id="PS50885"/>
    </source>
</evidence>
<dbReference type="InterPro" id="IPR036890">
    <property type="entry name" value="HATPase_C_sf"/>
</dbReference>
<evidence type="ECO:0000256" key="6">
    <source>
        <dbReference type="ARBA" id="ARBA00023136"/>
    </source>
</evidence>
<accession>A0ABT6TFU7</accession>
<keyword evidence="5 10" id="KW-0418">Kinase</keyword>
<evidence type="ECO:0000313" key="11">
    <source>
        <dbReference type="Proteomes" id="UP001161691"/>
    </source>
</evidence>
<evidence type="ECO:0000256" key="2">
    <source>
        <dbReference type="ARBA" id="ARBA00022475"/>
    </source>
</evidence>
<keyword evidence="8" id="KW-0812">Transmembrane</keyword>
<gene>
    <name evidence="10" type="ORF">KB449_09390</name>
</gene>
<comment type="caution">
    <text evidence="10">The sequence shown here is derived from an EMBL/GenBank/DDBJ whole genome shotgun (WGS) entry which is preliminary data.</text>
</comment>
<dbReference type="RefSeq" id="WP_282908124.1">
    <property type="nucleotide sequence ID" value="NZ_JAGRPV010000001.1"/>
</dbReference>
<keyword evidence="11" id="KW-1185">Reference proteome</keyword>
<evidence type="ECO:0000256" key="3">
    <source>
        <dbReference type="ARBA" id="ARBA00022553"/>
    </source>
</evidence>
<keyword evidence="7" id="KW-0175">Coiled coil</keyword>
<keyword evidence="6 8" id="KW-0472">Membrane</keyword>
<dbReference type="InterPro" id="IPR010559">
    <property type="entry name" value="Sig_transdc_His_kin_internal"/>
</dbReference>
<keyword evidence="2" id="KW-1003">Cell membrane</keyword>
<keyword evidence="3" id="KW-0597">Phosphoprotein</keyword>
<name>A0ABT6TFU7_9BACL</name>
<feature type="domain" description="HAMP" evidence="9">
    <location>
        <begin position="310"/>
        <end position="363"/>
    </location>
</feature>
<evidence type="ECO:0000256" key="1">
    <source>
        <dbReference type="ARBA" id="ARBA00004651"/>
    </source>
</evidence>
<dbReference type="SUPFAM" id="SSF158472">
    <property type="entry name" value="HAMP domain-like"/>
    <property type="match status" value="1"/>
</dbReference>
<dbReference type="PANTHER" id="PTHR34220">
    <property type="entry name" value="SENSOR HISTIDINE KINASE YPDA"/>
    <property type="match status" value="1"/>
</dbReference>
<evidence type="ECO:0000256" key="8">
    <source>
        <dbReference type="SAM" id="Phobius"/>
    </source>
</evidence>
<feature type="transmembrane region" description="Helical" evidence="8">
    <location>
        <begin position="285"/>
        <end position="308"/>
    </location>
</feature>
<organism evidence="10 11">
    <name type="scientific">Cohnella hashimotonis</name>
    <dbReference type="NCBI Taxonomy" id="2826895"/>
    <lineage>
        <taxon>Bacteria</taxon>
        <taxon>Bacillati</taxon>
        <taxon>Bacillota</taxon>
        <taxon>Bacilli</taxon>
        <taxon>Bacillales</taxon>
        <taxon>Paenibacillaceae</taxon>
        <taxon>Cohnella</taxon>
    </lineage>
</organism>
<dbReference type="Gene3D" id="3.30.565.10">
    <property type="entry name" value="Histidine kinase-like ATPase, C-terminal domain"/>
    <property type="match status" value="1"/>
</dbReference>
<dbReference type="InterPro" id="IPR003594">
    <property type="entry name" value="HATPase_dom"/>
</dbReference>
<dbReference type="InterPro" id="IPR050640">
    <property type="entry name" value="Bact_2-comp_sensor_kinase"/>
</dbReference>
<sequence>MNATKNKPFINSIRFKLIAGLLVIVLPIIAYLIYNNVYSIKVVRNQVAESSSNTVGLYMDIVDQTLDSVDAYLLRFIIEENGLLPLESAVSKDPDTYQLERIRVFQKMSKDMYYYQMIDFNFIYSSVKDELILVQNQQAYRTEAPDWRGVNFSLSEFIHSHLSKAEFEKRWFDMKIGDDYYLMRMIRSGKLYVGMGINVEHLLGPMHLLNFGENVTALFTDASNEPLQDARAFTQQDIDFAFQNDKYKLTGDSNRYLLVGKASSKGPFNLVALVPDDVILEQLPYLLRITYLIAGAFIVIVVIALLALRKIVLLPIFRILFAMRKVKEGSLNARVPSSSSSNEFETMNETFNDMVSEIQQLKIDIYEEQLAKQKAELKQLQLQINPHFFLNSLNIVYYLAKERKYSLIQELSLSLIQYFRFMFRSGTDYVSLGDEIKHTENYLRIQTFRFPESLTYRTDIQERVLSVSLPPLVIQTFVENSVKYAIDTDRETHIQILAWQSSTEEMCIRIKDTGNGFPEHILQTLQENRIPASDTGEQIGIWNVKRRLELLYNGEADVRFYNDEGAVVEIALPLKCF</sequence>
<dbReference type="GO" id="GO:0016301">
    <property type="term" value="F:kinase activity"/>
    <property type="evidence" value="ECO:0007669"/>
    <property type="project" value="UniProtKB-KW"/>
</dbReference>
<dbReference type="InterPro" id="IPR003660">
    <property type="entry name" value="HAMP_dom"/>
</dbReference>
<keyword evidence="8" id="KW-1133">Transmembrane helix</keyword>
<keyword evidence="4" id="KW-0808">Transferase</keyword>
<dbReference type="PANTHER" id="PTHR34220:SF7">
    <property type="entry name" value="SENSOR HISTIDINE KINASE YPDA"/>
    <property type="match status" value="1"/>
</dbReference>
<evidence type="ECO:0000256" key="5">
    <source>
        <dbReference type="ARBA" id="ARBA00022777"/>
    </source>
</evidence>
<protein>
    <submittedName>
        <fullName evidence="10">Histidine kinase</fullName>
    </submittedName>
</protein>
<feature type="transmembrane region" description="Helical" evidence="8">
    <location>
        <begin position="15"/>
        <end position="34"/>
    </location>
</feature>
<comment type="subcellular location">
    <subcellularLocation>
        <location evidence="1">Cell membrane</location>
        <topology evidence="1">Multi-pass membrane protein</topology>
    </subcellularLocation>
</comment>
<evidence type="ECO:0000313" key="10">
    <source>
        <dbReference type="EMBL" id="MDI4645173.1"/>
    </source>
</evidence>
<dbReference type="Gene3D" id="6.10.340.10">
    <property type="match status" value="1"/>
</dbReference>
<dbReference type="Pfam" id="PF02518">
    <property type="entry name" value="HATPase_c"/>
    <property type="match status" value="1"/>
</dbReference>
<feature type="coiled-coil region" evidence="7">
    <location>
        <begin position="356"/>
        <end position="383"/>
    </location>
</feature>
<evidence type="ECO:0000256" key="4">
    <source>
        <dbReference type="ARBA" id="ARBA00022679"/>
    </source>
</evidence>
<dbReference type="Pfam" id="PF06580">
    <property type="entry name" value="His_kinase"/>
    <property type="match status" value="1"/>
</dbReference>
<evidence type="ECO:0000256" key="7">
    <source>
        <dbReference type="SAM" id="Coils"/>
    </source>
</evidence>
<dbReference type="EMBL" id="JAGRPV010000001">
    <property type="protein sequence ID" value="MDI4645173.1"/>
    <property type="molecule type" value="Genomic_DNA"/>
</dbReference>
<dbReference type="PROSITE" id="PS50885">
    <property type="entry name" value="HAMP"/>
    <property type="match status" value="1"/>
</dbReference>
<dbReference type="CDD" id="cd06225">
    <property type="entry name" value="HAMP"/>
    <property type="match status" value="1"/>
</dbReference>
<dbReference type="Pfam" id="PF00672">
    <property type="entry name" value="HAMP"/>
    <property type="match status" value="1"/>
</dbReference>